<feature type="transmembrane region" description="Helical" evidence="7">
    <location>
        <begin position="152"/>
        <end position="176"/>
    </location>
</feature>
<dbReference type="PANTHER" id="PTHR30250:SF10">
    <property type="entry name" value="LIPOPOLYSACCHARIDE BIOSYNTHESIS PROTEIN WZXC"/>
    <property type="match status" value="1"/>
</dbReference>
<dbReference type="RefSeq" id="WP_135472523.1">
    <property type="nucleotide sequence ID" value="NZ_CASJPC010000026.1"/>
</dbReference>
<dbReference type="Pfam" id="PF13440">
    <property type="entry name" value="Polysacc_synt_3"/>
    <property type="match status" value="1"/>
</dbReference>
<evidence type="ECO:0000256" key="4">
    <source>
        <dbReference type="ARBA" id="ARBA00022692"/>
    </source>
</evidence>
<dbReference type="GeneID" id="82150779"/>
<dbReference type="InterPro" id="IPR050833">
    <property type="entry name" value="Poly_Biosynth_Transport"/>
</dbReference>
<keyword evidence="6 7" id="KW-0472">Membrane</keyword>
<evidence type="ECO:0000256" key="2">
    <source>
        <dbReference type="ARBA" id="ARBA00007430"/>
    </source>
</evidence>
<dbReference type="PANTHER" id="PTHR30250">
    <property type="entry name" value="PST FAMILY PREDICTED COLANIC ACID TRANSPORTER"/>
    <property type="match status" value="1"/>
</dbReference>
<keyword evidence="5 7" id="KW-1133">Transmembrane helix</keyword>
<evidence type="ECO:0000256" key="7">
    <source>
        <dbReference type="SAM" id="Phobius"/>
    </source>
</evidence>
<feature type="transmembrane region" description="Helical" evidence="7">
    <location>
        <begin position="295"/>
        <end position="313"/>
    </location>
</feature>
<feature type="transmembrane region" description="Helical" evidence="7">
    <location>
        <begin position="417"/>
        <end position="437"/>
    </location>
</feature>
<gene>
    <name evidence="8" type="ORF">EZ315_13355</name>
</gene>
<comment type="subcellular location">
    <subcellularLocation>
        <location evidence="1">Cell membrane</location>
        <topology evidence="1">Multi-pass membrane protein</topology>
    </subcellularLocation>
</comment>
<keyword evidence="4 7" id="KW-0812">Transmembrane</keyword>
<feature type="transmembrane region" description="Helical" evidence="7">
    <location>
        <begin position="46"/>
        <end position="70"/>
    </location>
</feature>
<evidence type="ECO:0000313" key="8">
    <source>
        <dbReference type="EMBL" id="TGG36814.1"/>
    </source>
</evidence>
<evidence type="ECO:0000256" key="5">
    <source>
        <dbReference type="ARBA" id="ARBA00022989"/>
    </source>
</evidence>
<accession>A0A4Z0V234</accession>
<feature type="transmembrane region" description="Helical" evidence="7">
    <location>
        <begin position="21"/>
        <end position="40"/>
    </location>
</feature>
<name>A0A4Z0V234_9BACT</name>
<feature type="transmembrane region" description="Helical" evidence="7">
    <location>
        <begin position="82"/>
        <end position="106"/>
    </location>
</feature>
<comment type="caution">
    <text evidence="8">The sequence shown here is derived from an EMBL/GenBank/DDBJ whole genome shotgun (WGS) entry which is preliminary data.</text>
</comment>
<dbReference type="GO" id="GO:0005886">
    <property type="term" value="C:plasma membrane"/>
    <property type="evidence" value="ECO:0007669"/>
    <property type="project" value="UniProtKB-SubCell"/>
</dbReference>
<feature type="transmembrane region" description="Helical" evidence="7">
    <location>
        <begin position="367"/>
        <end position="397"/>
    </location>
</feature>
<feature type="transmembrane region" description="Helical" evidence="7">
    <location>
        <begin position="188"/>
        <end position="207"/>
    </location>
</feature>
<dbReference type="CDD" id="cd13127">
    <property type="entry name" value="MATE_tuaB_like"/>
    <property type="match status" value="1"/>
</dbReference>
<evidence type="ECO:0000313" key="9">
    <source>
        <dbReference type="Proteomes" id="UP000297635"/>
    </source>
</evidence>
<proteinExistence type="inferred from homology"/>
<feature type="transmembrane region" description="Helical" evidence="7">
    <location>
        <begin position="443"/>
        <end position="463"/>
    </location>
</feature>
<comment type="similarity">
    <text evidence="2">Belongs to the polysaccharide synthase family.</text>
</comment>
<protein>
    <submittedName>
        <fullName evidence="8">Lipopolysaccharide biosynthesis protein</fullName>
    </submittedName>
</protein>
<evidence type="ECO:0000256" key="3">
    <source>
        <dbReference type="ARBA" id="ARBA00022475"/>
    </source>
</evidence>
<feature type="transmembrane region" description="Helical" evidence="7">
    <location>
        <begin position="118"/>
        <end position="140"/>
    </location>
</feature>
<keyword evidence="9" id="KW-1185">Reference proteome</keyword>
<dbReference type="EMBL" id="SJSA01000002">
    <property type="protein sequence ID" value="TGG36814.1"/>
    <property type="molecule type" value="Genomic_DNA"/>
</dbReference>
<reference evidence="8 9" key="1">
    <citation type="submission" date="2019-02" db="EMBL/GenBank/DDBJ databases">
        <title>Isolation and identification of novel species under the genus Muribaculum.</title>
        <authorList>
            <person name="Miyake S."/>
            <person name="Ding Y."/>
            <person name="Low A."/>
            <person name="Soh M."/>
            <person name="Seedorf H."/>
        </authorList>
    </citation>
    <scope>NUCLEOTIDE SEQUENCE [LARGE SCALE GENOMIC DNA]</scope>
    <source>
        <strain evidence="8 9">TLL-A3</strain>
    </source>
</reference>
<dbReference type="Proteomes" id="UP000297635">
    <property type="component" value="Unassembled WGS sequence"/>
</dbReference>
<evidence type="ECO:0000256" key="6">
    <source>
        <dbReference type="ARBA" id="ARBA00023136"/>
    </source>
</evidence>
<dbReference type="AlphaFoldDB" id="A0A4Z0V234"/>
<keyword evidence="3" id="KW-1003">Cell membrane</keyword>
<organism evidence="8 9">
    <name type="scientific">Duncaniella freteri</name>
    <dbReference type="NCBI Taxonomy" id="2530391"/>
    <lineage>
        <taxon>Bacteria</taxon>
        <taxon>Pseudomonadati</taxon>
        <taxon>Bacteroidota</taxon>
        <taxon>Bacteroidia</taxon>
        <taxon>Bacteroidales</taxon>
        <taxon>Muribaculaceae</taxon>
        <taxon>Duncaniella</taxon>
    </lineage>
</organism>
<sequence length="481" mass="53673">MGQISIKHQAASGMVWTAVERFGSQIVQFIIGIVLARLLLPDDYGLIGMLAIFMAISQTFLDCGFANALIQKKDRDEIDYSTVFYFNLAVALILYGILFFFAPIIADFYNQPILTEITRVYSLTLIVNALSIVQTARLSIDLDFKLQAKASIISILISGTIGIVLAYNGFGVWALVSQGLLSASIRTMILWICGNWMPLAVFSKTSFRSLFSFGSKLLCSSLINTIYQNLSTIIIGKAFQTAELGYFTRANQFARLPSDSATAIIIKVAYPILSRLQDNDQNLVNAYTQLLRPPVFLLYPVLFLLIVLAHPLIECFIGTKWLPCVPLLQILSLGQLWAPLTNINLNLLYVKGRSDLVLKLEFIKKPIAFVLLLGAAFCNVYAVCVALAVYDFIAFAFNCHYTDKFFNFGFRSQFRQILPIIGYSLAMSVLVSSVYFITESPYLQLIAGTIIGIVSYIAMSILFHDRSFQELKIQLLNLIGK</sequence>
<evidence type="ECO:0000256" key="1">
    <source>
        <dbReference type="ARBA" id="ARBA00004651"/>
    </source>
</evidence>